<proteinExistence type="predicted"/>
<feature type="compositionally biased region" description="Basic and acidic residues" evidence="1">
    <location>
        <begin position="308"/>
        <end position="317"/>
    </location>
</feature>
<dbReference type="OMA" id="HYLRVST"/>
<feature type="compositionally biased region" description="Basic and acidic residues" evidence="1">
    <location>
        <begin position="473"/>
        <end position="483"/>
    </location>
</feature>
<gene>
    <name evidence="4 5 6 7 8 9" type="primary">LOC104598013</name>
</gene>
<feature type="region of interest" description="Disordered" evidence="1">
    <location>
        <begin position="89"/>
        <end position="483"/>
    </location>
</feature>
<feature type="region of interest" description="Disordered" evidence="1">
    <location>
        <begin position="1"/>
        <end position="47"/>
    </location>
</feature>
<dbReference type="Pfam" id="PF07839">
    <property type="entry name" value="CaM_binding"/>
    <property type="match status" value="1"/>
</dbReference>
<evidence type="ECO:0000259" key="2">
    <source>
        <dbReference type="SMART" id="SM01054"/>
    </source>
</evidence>
<feature type="compositionally biased region" description="Polar residues" evidence="1">
    <location>
        <begin position="13"/>
        <end position="35"/>
    </location>
</feature>
<feature type="compositionally biased region" description="Low complexity" evidence="1">
    <location>
        <begin position="210"/>
        <end position="223"/>
    </location>
</feature>
<protein>
    <submittedName>
        <fullName evidence="4 5">Muscle M-line assembly protein unc-89-like</fullName>
    </submittedName>
</protein>
<dbReference type="RefSeq" id="XP_010258173.1">
    <property type="nucleotide sequence ID" value="XM_010259871.2"/>
</dbReference>
<dbReference type="GO" id="GO:0005516">
    <property type="term" value="F:calmodulin binding"/>
    <property type="evidence" value="ECO:0007669"/>
    <property type="project" value="InterPro"/>
</dbReference>
<evidence type="ECO:0000256" key="1">
    <source>
        <dbReference type="SAM" id="MobiDB-lite"/>
    </source>
</evidence>
<evidence type="ECO:0000313" key="4">
    <source>
        <dbReference type="RefSeq" id="XP_010258172.1"/>
    </source>
</evidence>
<dbReference type="RefSeq" id="XP_010258172.1">
    <property type="nucleotide sequence ID" value="XM_010259870.2"/>
</dbReference>
<accession>A0A1U7ZUV1</accession>
<dbReference type="RefSeq" id="XP_010258174.1">
    <property type="nucleotide sequence ID" value="XM_010259872.2"/>
</dbReference>
<dbReference type="PANTHER" id="PTHR33349">
    <property type="entry name" value="EMB|CAB62594.1"/>
    <property type="match status" value="1"/>
</dbReference>
<evidence type="ECO:0000313" key="9">
    <source>
        <dbReference type="RefSeq" id="XP_010258177.1"/>
    </source>
</evidence>
<dbReference type="KEGG" id="nnu:104598013"/>
<dbReference type="RefSeq" id="XP_010258175.1">
    <property type="nucleotide sequence ID" value="XM_010259873.2"/>
</dbReference>
<keyword evidence="3" id="KW-1185">Reference proteome</keyword>
<dbReference type="InterPro" id="IPR012417">
    <property type="entry name" value="CaM-bd_dom_pln"/>
</dbReference>
<evidence type="ECO:0000313" key="6">
    <source>
        <dbReference type="RefSeq" id="XP_010258174.1"/>
    </source>
</evidence>
<feature type="compositionally biased region" description="Polar residues" evidence="1">
    <location>
        <begin position="227"/>
        <end position="240"/>
    </location>
</feature>
<feature type="compositionally biased region" description="Polar residues" evidence="1">
    <location>
        <begin position="334"/>
        <end position="356"/>
    </location>
</feature>
<sequence>MAEERIEMPLTPDRTNPQGSCLRRNSTGKTSTPGSSEKIDPHYRRASTSSCHDFCKYGKKIAFESKGKHPTLKTVASTPTEDEDLINCSTPVERKKPVKLKPSPDLKVKLPNQTGAIKQENGASLSSKKMDVIANGTSSPAKKMGVSANGTSSPSKKMDVSANGTSSPAKKKHVPANGALSVAKKVNVSAQSISSPAKKIDISAKEASSALPAKPTTLKPKPAGVKPSSSHINLSGSPRSTGDKKIVKNAGNLKIGTKKVLEPSTASQSPKPSLNRVASLNTRKLRIVKATSPLKNQNKIKKVQPKSSNDEETREKTLSIIEPELENSFKPDENGNSTTQSENSSFSPVENGNHTTELSKSLSPLSSSSMPFSPSSSPSLSSQVEEENEETESTVSEEMDSASEDDEAEIKNQKLKFRSGKVISPQSENDVPRKLRFRQGRLLEGNQNGKADAGRRSFRRIETSDSNQNGTKPESEKVVLKHQDAQEKKDVQGLFNNVIEETASKLVEKRKSKVKALVGAFETVISLQETKPHTTTTG</sequence>
<dbReference type="RefSeq" id="XP_010258177.1">
    <property type="nucleotide sequence ID" value="XM_010259875.2"/>
</dbReference>
<evidence type="ECO:0000313" key="7">
    <source>
        <dbReference type="RefSeq" id="XP_010258175.1"/>
    </source>
</evidence>
<feature type="compositionally biased region" description="Polar residues" evidence="1">
    <location>
        <begin position="111"/>
        <end position="127"/>
    </location>
</feature>
<feature type="compositionally biased region" description="Acidic residues" evidence="1">
    <location>
        <begin position="384"/>
        <end position="408"/>
    </location>
</feature>
<dbReference type="GeneID" id="104598013"/>
<feature type="compositionally biased region" description="Basic and acidic residues" evidence="1">
    <location>
        <begin position="452"/>
        <end position="463"/>
    </location>
</feature>
<feature type="compositionally biased region" description="Polar residues" evidence="1">
    <location>
        <begin position="264"/>
        <end position="282"/>
    </location>
</feature>
<dbReference type="Proteomes" id="UP000189703">
    <property type="component" value="Unplaced"/>
</dbReference>
<feature type="compositionally biased region" description="Low complexity" evidence="1">
    <location>
        <begin position="358"/>
        <end position="382"/>
    </location>
</feature>
<reference evidence="4 5" key="1">
    <citation type="submission" date="2025-04" db="UniProtKB">
        <authorList>
            <consortium name="RefSeq"/>
        </authorList>
    </citation>
    <scope>IDENTIFICATION</scope>
</reference>
<dbReference type="RefSeq" id="XP_010258176.1">
    <property type="nucleotide sequence ID" value="XM_010259874.2"/>
</dbReference>
<evidence type="ECO:0000313" key="3">
    <source>
        <dbReference type="Proteomes" id="UP000189703"/>
    </source>
</evidence>
<dbReference type="OrthoDB" id="766386at2759"/>
<dbReference type="SMART" id="SM01054">
    <property type="entry name" value="CaM_binding"/>
    <property type="match status" value="1"/>
</dbReference>
<evidence type="ECO:0000313" key="5">
    <source>
        <dbReference type="RefSeq" id="XP_010258173.1"/>
    </source>
</evidence>
<dbReference type="PANTHER" id="PTHR33349:SF1">
    <property type="entry name" value="EMB|CAB62594.1"/>
    <property type="match status" value="1"/>
</dbReference>
<dbReference type="AlphaFoldDB" id="A0A1U7ZUV1"/>
<name>A0A1U7ZUV1_NELNU</name>
<feature type="domain" description="Calmodulin-binding" evidence="2">
    <location>
        <begin position="411"/>
        <end position="526"/>
    </location>
</feature>
<organism evidence="3 7">
    <name type="scientific">Nelumbo nucifera</name>
    <name type="common">Sacred lotus</name>
    <dbReference type="NCBI Taxonomy" id="4432"/>
    <lineage>
        <taxon>Eukaryota</taxon>
        <taxon>Viridiplantae</taxon>
        <taxon>Streptophyta</taxon>
        <taxon>Embryophyta</taxon>
        <taxon>Tracheophyta</taxon>
        <taxon>Spermatophyta</taxon>
        <taxon>Magnoliopsida</taxon>
        <taxon>Proteales</taxon>
        <taxon>Nelumbonaceae</taxon>
        <taxon>Nelumbo</taxon>
    </lineage>
</organism>
<evidence type="ECO:0000313" key="8">
    <source>
        <dbReference type="RefSeq" id="XP_010258176.1"/>
    </source>
</evidence>
<dbReference type="eggNOG" id="ENOG502QVZ6">
    <property type="taxonomic scope" value="Eukaryota"/>
</dbReference>